<dbReference type="RefSeq" id="WP_203955631.1">
    <property type="nucleotide sequence ID" value="NZ_BOOO01000030.1"/>
</dbReference>
<keyword evidence="9" id="KW-1185">Reference proteome</keyword>
<dbReference type="Pfam" id="PF02687">
    <property type="entry name" value="FtsX"/>
    <property type="match status" value="2"/>
</dbReference>
<dbReference type="AlphaFoldDB" id="A0A8J3TT83"/>
<proteinExistence type="predicted"/>
<keyword evidence="5 6" id="KW-0472">Membrane</keyword>
<feature type="domain" description="ABC3 transporter permease C-terminal" evidence="7">
    <location>
        <begin position="745"/>
        <end position="870"/>
    </location>
</feature>
<feature type="transmembrane region" description="Helical" evidence="6">
    <location>
        <begin position="365"/>
        <end position="385"/>
    </location>
</feature>
<keyword evidence="4 6" id="KW-1133">Transmembrane helix</keyword>
<feature type="transmembrane region" description="Helical" evidence="6">
    <location>
        <begin position="276"/>
        <end position="297"/>
    </location>
</feature>
<dbReference type="Proteomes" id="UP000650628">
    <property type="component" value="Unassembled WGS sequence"/>
</dbReference>
<keyword evidence="2" id="KW-1003">Cell membrane</keyword>
<name>A0A8J3TT83_9ACTN</name>
<evidence type="ECO:0000259" key="7">
    <source>
        <dbReference type="Pfam" id="PF02687"/>
    </source>
</evidence>
<dbReference type="PANTHER" id="PTHR30287:SF1">
    <property type="entry name" value="INNER MEMBRANE PROTEIN"/>
    <property type="match status" value="1"/>
</dbReference>
<keyword evidence="3 6" id="KW-0812">Transmembrane</keyword>
<gene>
    <name evidence="8" type="ORF">Pmi06nite_51530</name>
</gene>
<dbReference type="EMBL" id="BOOO01000030">
    <property type="protein sequence ID" value="GII31711.1"/>
    <property type="molecule type" value="Genomic_DNA"/>
</dbReference>
<evidence type="ECO:0000256" key="6">
    <source>
        <dbReference type="SAM" id="Phobius"/>
    </source>
</evidence>
<comment type="caution">
    <text evidence="8">The sequence shown here is derived from an EMBL/GenBank/DDBJ whole genome shotgun (WGS) entry which is preliminary data.</text>
</comment>
<feature type="transmembrane region" description="Helical" evidence="6">
    <location>
        <begin position="416"/>
        <end position="434"/>
    </location>
</feature>
<feature type="transmembrane region" description="Helical" evidence="6">
    <location>
        <begin position="489"/>
        <end position="508"/>
    </location>
</feature>
<evidence type="ECO:0000256" key="1">
    <source>
        <dbReference type="ARBA" id="ARBA00004651"/>
    </source>
</evidence>
<evidence type="ECO:0000256" key="4">
    <source>
        <dbReference type="ARBA" id="ARBA00022989"/>
    </source>
</evidence>
<dbReference type="PANTHER" id="PTHR30287">
    <property type="entry name" value="MEMBRANE COMPONENT OF PREDICTED ABC SUPERFAMILY METABOLITE UPTAKE TRANSPORTER"/>
    <property type="match status" value="1"/>
</dbReference>
<accession>A0A8J3TT83</accession>
<feature type="transmembrane region" description="Helical" evidence="6">
    <location>
        <begin position="742"/>
        <end position="766"/>
    </location>
</feature>
<protein>
    <recommendedName>
        <fullName evidence="7">ABC3 transporter permease C-terminal domain-containing protein</fullName>
    </recommendedName>
</protein>
<feature type="transmembrane region" description="Helical" evidence="6">
    <location>
        <begin position="440"/>
        <end position="461"/>
    </location>
</feature>
<feature type="transmembrane region" description="Helical" evidence="6">
    <location>
        <begin position="849"/>
        <end position="871"/>
    </location>
</feature>
<evidence type="ECO:0000256" key="3">
    <source>
        <dbReference type="ARBA" id="ARBA00022692"/>
    </source>
</evidence>
<sequence>MSAFRVALRISRRNAWRSKKRSALILTMIALPVAVATFLATAMTGALGPEDQGEMPLGRADAIIGGSPETTNVVQEEAGDGSSVSWEGPDDGKPFTADQVIGMFGPGTRVVQIDRGYVRYRTPQGYRSDMVQSQDLRDPIFGGTYYLVHGRLPTAPGEIVISSEAADRGLKIGQTVAIDRRPQLRVVGIILTPQVGPPFDFIAFPGSVSVGDLDDGGPGGRTVWMVDTPKAVSSADVPRLNARGAVVVRYAGPDGTRGDTIVSESSSGDVLSVLEVVPWIALMLLEVVLLAGPAFAVGQRRRAREFALIGAQGGSPGQLRGVAQADGLLFGVGAAVVGAAAGVGVGALVSTRIAIANGTIPHPFAVPWTAVAIIMAMGVVAGLLASLAPAERAGRTDVVAVLTGRRAPGRDRAGRPALGLALVAAGLTVTVVGARYAVAWIVSGALLTQLGLVAALPWLIARAGRRAAALPFPLRFAVRDAIRNRARTVPAVSAIMAAVTLFMAIGVVSRSGLSDSPTWADAYPQAPAGALFVRGTDLGPDLWNRVRARMRAELPADVPFVEADIPSTRSGVPLQADVVPPDQDPDGDYMGAMRVDPGGGGGLLVGDARLLRYVLRRADPSAEAALRAGKAVVLDPGAVHNGKVGLMLQTQDGSSDDTDDLTLPAVAARATGQGWARVVISPEAIRKHGFTTQAAFLAVDPVDYRVPPEAAQRITAELAKLSPQQLTTRLEASRPADDTLRILLLAAAAAVLVLGMTFVATALAAAEARPDLAVMSAVGAAPRTRRAVKAGQALVISLTGVTLGVAAGLVAGVAARLPRTASSVGEPQFGADGAPLSAHPASFTIDVPWSLIALLVVGLPLLAALVCGVFTRSRLPAPRRRPA</sequence>
<evidence type="ECO:0000256" key="5">
    <source>
        <dbReference type="ARBA" id="ARBA00023136"/>
    </source>
</evidence>
<dbReference type="GO" id="GO:0005886">
    <property type="term" value="C:plasma membrane"/>
    <property type="evidence" value="ECO:0007669"/>
    <property type="project" value="UniProtKB-SubCell"/>
</dbReference>
<dbReference type="InterPro" id="IPR003838">
    <property type="entry name" value="ABC3_permease_C"/>
</dbReference>
<dbReference type="InterPro" id="IPR038766">
    <property type="entry name" value="Membrane_comp_ABC_pdt"/>
</dbReference>
<comment type="subcellular location">
    <subcellularLocation>
        <location evidence="1">Cell membrane</location>
        <topology evidence="1">Multi-pass membrane protein</topology>
    </subcellularLocation>
</comment>
<evidence type="ECO:0000313" key="9">
    <source>
        <dbReference type="Proteomes" id="UP000650628"/>
    </source>
</evidence>
<evidence type="ECO:0000313" key="8">
    <source>
        <dbReference type="EMBL" id="GII31711.1"/>
    </source>
</evidence>
<organism evidence="8 9">
    <name type="scientific">Planotetraspora mira</name>
    <dbReference type="NCBI Taxonomy" id="58121"/>
    <lineage>
        <taxon>Bacteria</taxon>
        <taxon>Bacillati</taxon>
        <taxon>Actinomycetota</taxon>
        <taxon>Actinomycetes</taxon>
        <taxon>Streptosporangiales</taxon>
        <taxon>Streptosporangiaceae</taxon>
        <taxon>Planotetraspora</taxon>
    </lineage>
</organism>
<feature type="transmembrane region" description="Helical" evidence="6">
    <location>
        <begin position="793"/>
        <end position="815"/>
    </location>
</feature>
<evidence type="ECO:0000256" key="2">
    <source>
        <dbReference type="ARBA" id="ARBA00022475"/>
    </source>
</evidence>
<feature type="transmembrane region" description="Helical" evidence="6">
    <location>
        <begin position="328"/>
        <end position="353"/>
    </location>
</feature>
<reference evidence="8 9" key="1">
    <citation type="submission" date="2021-01" db="EMBL/GenBank/DDBJ databases">
        <title>Whole genome shotgun sequence of Planotetraspora mira NBRC 15435.</title>
        <authorList>
            <person name="Komaki H."/>
            <person name="Tamura T."/>
        </authorList>
    </citation>
    <scope>NUCLEOTIDE SEQUENCE [LARGE SCALE GENOMIC DNA]</scope>
    <source>
        <strain evidence="8 9">NBRC 15435</strain>
    </source>
</reference>
<feature type="domain" description="ABC3 transporter permease C-terminal" evidence="7">
    <location>
        <begin position="282"/>
        <end position="396"/>
    </location>
</feature>